<dbReference type="RefSeq" id="WP_377098660.1">
    <property type="nucleotide sequence ID" value="NZ_JBHTHU010000005.1"/>
</dbReference>
<name>A0ABW2YZJ5_9SPHI</name>
<keyword evidence="3" id="KW-0808">Transferase</keyword>
<dbReference type="Proteomes" id="UP001596958">
    <property type="component" value="Unassembled WGS sequence"/>
</dbReference>
<dbReference type="Pfam" id="PF06580">
    <property type="entry name" value="His_kinase"/>
    <property type="match status" value="1"/>
</dbReference>
<dbReference type="Gene3D" id="3.30.565.10">
    <property type="entry name" value="Histidine kinase-like ATPase, C-terminal domain"/>
    <property type="match status" value="1"/>
</dbReference>
<keyword evidence="3" id="KW-0418">Kinase</keyword>
<feature type="domain" description="Signal transduction histidine kinase internal region" evidence="2">
    <location>
        <begin position="170"/>
        <end position="245"/>
    </location>
</feature>
<reference evidence="4" key="1">
    <citation type="journal article" date="2019" name="Int. J. Syst. Evol. Microbiol.">
        <title>The Global Catalogue of Microorganisms (GCM) 10K type strain sequencing project: providing services to taxonomists for standard genome sequencing and annotation.</title>
        <authorList>
            <consortium name="The Broad Institute Genomics Platform"/>
            <consortium name="The Broad Institute Genome Sequencing Center for Infectious Disease"/>
            <person name="Wu L."/>
            <person name="Ma J."/>
        </authorList>
    </citation>
    <scope>NUCLEOTIDE SEQUENCE [LARGE SCALE GENOMIC DNA]</scope>
    <source>
        <strain evidence="4">CCUG 63418</strain>
    </source>
</reference>
<gene>
    <name evidence="3" type="ORF">ACFQZS_07070</name>
</gene>
<dbReference type="GO" id="GO:0004673">
    <property type="term" value="F:protein histidine kinase activity"/>
    <property type="evidence" value="ECO:0007669"/>
    <property type="project" value="UniProtKB-EC"/>
</dbReference>
<protein>
    <submittedName>
        <fullName evidence="3">Sensor histidine kinase</fullName>
        <ecNumber evidence="3">2.7.13.3</ecNumber>
    </submittedName>
</protein>
<comment type="caution">
    <text evidence="3">The sequence shown here is derived from an EMBL/GenBank/DDBJ whole genome shotgun (WGS) entry which is preliminary data.</text>
</comment>
<evidence type="ECO:0000313" key="4">
    <source>
        <dbReference type="Proteomes" id="UP001596958"/>
    </source>
</evidence>
<accession>A0ABW2YZJ5</accession>
<evidence type="ECO:0000256" key="1">
    <source>
        <dbReference type="SAM" id="Phobius"/>
    </source>
</evidence>
<dbReference type="EMBL" id="JBHTHU010000005">
    <property type="protein sequence ID" value="MFD0749896.1"/>
    <property type="molecule type" value="Genomic_DNA"/>
</dbReference>
<evidence type="ECO:0000259" key="2">
    <source>
        <dbReference type="Pfam" id="PF06580"/>
    </source>
</evidence>
<feature type="transmembrane region" description="Helical" evidence="1">
    <location>
        <begin position="80"/>
        <end position="109"/>
    </location>
</feature>
<dbReference type="InterPro" id="IPR036890">
    <property type="entry name" value="HATPase_C_sf"/>
</dbReference>
<dbReference type="InterPro" id="IPR010559">
    <property type="entry name" value="Sig_transdc_His_kin_internal"/>
</dbReference>
<dbReference type="PANTHER" id="PTHR34220">
    <property type="entry name" value="SENSOR HISTIDINE KINASE YPDA"/>
    <property type="match status" value="1"/>
</dbReference>
<feature type="transmembrane region" description="Helical" evidence="1">
    <location>
        <begin position="47"/>
        <end position="68"/>
    </location>
</feature>
<feature type="transmembrane region" description="Helical" evidence="1">
    <location>
        <begin position="16"/>
        <end position="35"/>
    </location>
</feature>
<evidence type="ECO:0000313" key="3">
    <source>
        <dbReference type="EMBL" id="MFD0749896.1"/>
    </source>
</evidence>
<keyword evidence="4" id="KW-1185">Reference proteome</keyword>
<dbReference type="InterPro" id="IPR050640">
    <property type="entry name" value="Bact_2-comp_sensor_kinase"/>
</dbReference>
<keyword evidence="1" id="KW-0812">Transmembrane</keyword>
<keyword evidence="1" id="KW-1133">Transmembrane helix</keyword>
<organism evidence="3 4">
    <name type="scientific">Mucilaginibacter calamicampi</name>
    <dbReference type="NCBI Taxonomy" id="1302352"/>
    <lineage>
        <taxon>Bacteria</taxon>
        <taxon>Pseudomonadati</taxon>
        <taxon>Bacteroidota</taxon>
        <taxon>Sphingobacteriia</taxon>
        <taxon>Sphingobacteriales</taxon>
        <taxon>Sphingobacteriaceae</taxon>
        <taxon>Mucilaginibacter</taxon>
    </lineage>
</organism>
<dbReference type="EC" id="2.7.13.3" evidence="3"/>
<sequence length="361" mass="41118">MPFSITNLSYKQKGNIAELCYLFVIGILSPLAVGLQTWSQNTIPNSIGYVTITVLQLPVIILFYRVYLPQTVGKGHYWQFALLLPVYILLYDLNGRLAIGAVMAMPFIIESYRQAISGAHPWDFTKGYFNENIGYTVLVLLAGTALYIIKLLFENQHRLATLQSEKLKLELNQLKSQVHPHFFFNTINNMYSLSVQNSPKTPVMIKDLSAIMRYVLYDTAGEKVLLQQEVDFIRSYISLENLRHTQTDVIDFVVQGDTEGIKIAPLLFLPLIENTFKHAMHEDITNKWVKLVLVVDEDELVFQTSNPKTTNKQNAEKTPSGIGLENVRKRLSLLYGNNHELLIHNEDGIFTVNLTISLKHD</sequence>
<dbReference type="PANTHER" id="PTHR34220:SF7">
    <property type="entry name" value="SENSOR HISTIDINE KINASE YPDA"/>
    <property type="match status" value="1"/>
</dbReference>
<feature type="transmembrane region" description="Helical" evidence="1">
    <location>
        <begin position="133"/>
        <end position="153"/>
    </location>
</feature>
<proteinExistence type="predicted"/>
<keyword evidence="1" id="KW-0472">Membrane</keyword>